<keyword evidence="4" id="KW-0862">Zinc</keyword>
<dbReference type="RefSeq" id="WP_210509455.1">
    <property type="nucleotide sequence ID" value="NZ_JAFIDN010000001.1"/>
</dbReference>
<dbReference type="CDD" id="cd06262">
    <property type="entry name" value="metallo-hydrolase-like_MBL-fold"/>
    <property type="match status" value="1"/>
</dbReference>
<dbReference type="EMBL" id="JAFIDN010000001">
    <property type="protein sequence ID" value="MBP3191191.1"/>
    <property type="molecule type" value="Genomic_DNA"/>
</dbReference>
<accession>A0A8J7UU78</accession>
<dbReference type="SUPFAM" id="SSF56281">
    <property type="entry name" value="Metallo-hydrolase/oxidoreductase"/>
    <property type="match status" value="1"/>
</dbReference>
<keyword evidence="3" id="KW-0378">Hydrolase</keyword>
<evidence type="ECO:0000313" key="6">
    <source>
        <dbReference type="EMBL" id="MBP3191191.1"/>
    </source>
</evidence>
<comment type="cofactor">
    <cofactor evidence="1">
        <name>Zn(2+)</name>
        <dbReference type="ChEBI" id="CHEBI:29105"/>
    </cofactor>
</comment>
<protein>
    <submittedName>
        <fullName evidence="6">MBL fold metallo-hydrolase</fullName>
    </submittedName>
</protein>
<reference evidence="6" key="1">
    <citation type="submission" date="2021-02" db="EMBL/GenBank/DDBJ databases">
        <title>Natronogracilivirga saccharolytica gen. nov. sp. nov. a new anaerobic, haloalkiliphilic carbohydrate-fermenting bacterium from soda lake and proposing of Cyclonatronumiaceae fam. nov. in the phylum Balneolaeota.</title>
        <authorList>
            <person name="Zhilina T.N."/>
            <person name="Sorokin D.Y."/>
            <person name="Zavarzina D.G."/>
            <person name="Toshchakov S.V."/>
            <person name="Kublanov I.V."/>
        </authorList>
    </citation>
    <scope>NUCLEOTIDE SEQUENCE</scope>
    <source>
        <strain evidence="6">Z-1702</strain>
    </source>
</reference>
<evidence type="ECO:0000256" key="3">
    <source>
        <dbReference type="ARBA" id="ARBA00022801"/>
    </source>
</evidence>
<dbReference type="GO" id="GO:0016787">
    <property type="term" value="F:hydrolase activity"/>
    <property type="evidence" value="ECO:0007669"/>
    <property type="project" value="UniProtKB-KW"/>
</dbReference>
<dbReference type="PANTHER" id="PTHR46233">
    <property type="entry name" value="HYDROXYACYLGLUTATHIONE HYDROLASE GLOC"/>
    <property type="match status" value="1"/>
</dbReference>
<keyword evidence="7" id="KW-1185">Reference proteome</keyword>
<proteinExistence type="predicted"/>
<dbReference type="Pfam" id="PF00753">
    <property type="entry name" value="Lactamase_B"/>
    <property type="match status" value="1"/>
</dbReference>
<dbReference type="InterPro" id="IPR001279">
    <property type="entry name" value="Metallo-B-lactamas"/>
</dbReference>
<dbReference type="InterPro" id="IPR051453">
    <property type="entry name" value="MBL_Glyoxalase_II"/>
</dbReference>
<dbReference type="AlphaFoldDB" id="A0A8J7UU78"/>
<dbReference type="PANTHER" id="PTHR46233:SF3">
    <property type="entry name" value="HYDROXYACYLGLUTATHIONE HYDROLASE GLOC"/>
    <property type="match status" value="1"/>
</dbReference>
<gene>
    <name evidence="6" type="ORF">NATSA_00800</name>
</gene>
<evidence type="ECO:0000313" key="7">
    <source>
        <dbReference type="Proteomes" id="UP000673975"/>
    </source>
</evidence>
<dbReference type="SMART" id="SM00849">
    <property type="entry name" value="Lactamase_B"/>
    <property type="match status" value="1"/>
</dbReference>
<evidence type="ECO:0000256" key="1">
    <source>
        <dbReference type="ARBA" id="ARBA00001947"/>
    </source>
</evidence>
<sequence length="215" mass="24582">MNLKLQKFEGLNPFQENAYLVHDNKKAHLFDPGFHNAEEWDRLLQYLESVKLDVEALVITHAHVDHIMGLQRAMQLFEVPLYMHKDSYIFIEQYPRQAMMFGMNAEPLEVDPVFIDASWTLQIGSFEYDSRHTPGHSPGHLSFYHKNGGWVIAGDALFAGSIGRTDLFGGDYELLEESIKKKLYTLPDDTVVWPGHGPNTTIGYEKKTNPFVKGL</sequence>
<feature type="domain" description="Metallo-beta-lactamase" evidence="5">
    <location>
        <begin position="15"/>
        <end position="196"/>
    </location>
</feature>
<keyword evidence="2" id="KW-0479">Metal-binding</keyword>
<evidence type="ECO:0000256" key="4">
    <source>
        <dbReference type="ARBA" id="ARBA00022833"/>
    </source>
</evidence>
<dbReference type="GO" id="GO:0046872">
    <property type="term" value="F:metal ion binding"/>
    <property type="evidence" value="ECO:0007669"/>
    <property type="project" value="UniProtKB-KW"/>
</dbReference>
<evidence type="ECO:0000259" key="5">
    <source>
        <dbReference type="SMART" id="SM00849"/>
    </source>
</evidence>
<dbReference type="Gene3D" id="3.60.15.10">
    <property type="entry name" value="Ribonuclease Z/Hydroxyacylglutathione hydrolase-like"/>
    <property type="match status" value="1"/>
</dbReference>
<evidence type="ECO:0000256" key="2">
    <source>
        <dbReference type="ARBA" id="ARBA00022723"/>
    </source>
</evidence>
<comment type="caution">
    <text evidence="6">The sequence shown here is derived from an EMBL/GenBank/DDBJ whole genome shotgun (WGS) entry which is preliminary data.</text>
</comment>
<organism evidence="6 7">
    <name type="scientific">Natronogracilivirga saccharolytica</name>
    <dbReference type="NCBI Taxonomy" id="2812953"/>
    <lineage>
        <taxon>Bacteria</taxon>
        <taxon>Pseudomonadati</taxon>
        <taxon>Balneolota</taxon>
        <taxon>Balneolia</taxon>
        <taxon>Balneolales</taxon>
        <taxon>Cyclonatronaceae</taxon>
        <taxon>Natronogracilivirga</taxon>
    </lineage>
</organism>
<name>A0A8J7UU78_9BACT</name>
<dbReference type="Proteomes" id="UP000673975">
    <property type="component" value="Unassembled WGS sequence"/>
</dbReference>
<dbReference type="InterPro" id="IPR036866">
    <property type="entry name" value="RibonucZ/Hydroxyglut_hydro"/>
</dbReference>